<evidence type="ECO:0000313" key="1">
    <source>
        <dbReference type="EMBL" id="KAI3722530.1"/>
    </source>
</evidence>
<evidence type="ECO:0000313" key="2">
    <source>
        <dbReference type="Proteomes" id="UP001055811"/>
    </source>
</evidence>
<reference evidence="2" key="1">
    <citation type="journal article" date="2022" name="Mol. Ecol. Resour.">
        <title>The genomes of chicory, endive, great burdock and yacon provide insights into Asteraceae palaeo-polyploidization history and plant inulin production.</title>
        <authorList>
            <person name="Fan W."/>
            <person name="Wang S."/>
            <person name="Wang H."/>
            <person name="Wang A."/>
            <person name="Jiang F."/>
            <person name="Liu H."/>
            <person name="Zhao H."/>
            <person name="Xu D."/>
            <person name="Zhang Y."/>
        </authorList>
    </citation>
    <scope>NUCLEOTIDE SEQUENCE [LARGE SCALE GENOMIC DNA]</scope>
    <source>
        <strain evidence="2">cv. Punajuju</strain>
    </source>
</reference>
<proteinExistence type="predicted"/>
<comment type="caution">
    <text evidence="1">The sequence shown here is derived from an EMBL/GenBank/DDBJ whole genome shotgun (WGS) entry which is preliminary data.</text>
</comment>
<protein>
    <submittedName>
        <fullName evidence="1">Uncharacterized protein</fullName>
    </submittedName>
</protein>
<keyword evidence="2" id="KW-1185">Reference proteome</keyword>
<sequence length="689" mass="76302">MQIWNLLKDQSQKELPFPNHSMKSDHRLSPPENPVNFLKIILSDDAHSTGIAKETEEVFREAWKESDGDGDTAVSAASESGSLQLPTYRRFISDQEPRIKSPPRLSNPLIGDDRKIYICSEKNLLVFHNNGSISRTIPLKYKCNVGITPVLGASRKVYLVASNRLLTINTMHTQTPQSTVEVFLGPETGVHGMNDIIGFSVSITSSSVLVAIQRTGLFAYSYSGKLRWSTGPVISRLGYRQGCRKNITGCYFDSAPVIDHCDANIYVLNNQGELYAVSIRSSQFKWIQNLNSFGKRFSITAGNNGKLYVIVADRSVIVGLDVRTGTVVWEQSIGPLITQDLSPVVDVNGWISIGSLDGFLYSVSPSGILKKFPKTEVMDTVMEVNPVLDCSGYAVYIMQTKLDGKIRQTIGEYTYASAMKPVNSTFTLLVPATGSVYWSESYPGSLSSFFSESDLMRFLLEERVLVAFLSISNNGNPLTCFSTRQKIASSCSLMETKQVTLYTGNEKAITLFLFFETILLIFLTALKSLRIQKKVFNRTITELEKKATEGKSTNEVMEKLGDLVREKERIERKLSTHYSLGEDMTTPESESLIPVSDKKSRSYSFKSGKKESVTVFHAISESSEEDNGNGEEEKRELKGKGILEMENVSDDKVLSGVQKGGVKIADVGIGGGSMRKRSLSLNRNISSSK</sequence>
<gene>
    <name evidence="1" type="ORF">L2E82_33569</name>
</gene>
<accession>A0ACB9BKJ2</accession>
<dbReference type="EMBL" id="CM042014">
    <property type="protein sequence ID" value="KAI3722530.1"/>
    <property type="molecule type" value="Genomic_DNA"/>
</dbReference>
<name>A0ACB9BKJ2_CICIN</name>
<reference evidence="1 2" key="2">
    <citation type="journal article" date="2022" name="Mol. Ecol. Resour.">
        <title>The genomes of chicory, endive, great burdock and yacon provide insights into Asteraceae paleo-polyploidization history and plant inulin production.</title>
        <authorList>
            <person name="Fan W."/>
            <person name="Wang S."/>
            <person name="Wang H."/>
            <person name="Wang A."/>
            <person name="Jiang F."/>
            <person name="Liu H."/>
            <person name="Zhao H."/>
            <person name="Xu D."/>
            <person name="Zhang Y."/>
        </authorList>
    </citation>
    <scope>NUCLEOTIDE SEQUENCE [LARGE SCALE GENOMIC DNA]</scope>
    <source>
        <strain evidence="2">cv. Punajuju</strain>
        <tissue evidence="1">Leaves</tissue>
    </source>
</reference>
<organism evidence="1 2">
    <name type="scientific">Cichorium intybus</name>
    <name type="common">Chicory</name>
    <dbReference type="NCBI Taxonomy" id="13427"/>
    <lineage>
        <taxon>Eukaryota</taxon>
        <taxon>Viridiplantae</taxon>
        <taxon>Streptophyta</taxon>
        <taxon>Embryophyta</taxon>
        <taxon>Tracheophyta</taxon>
        <taxon>Spermatophyta</taxon>
        <taxon>Magnoliopsida</taxon>
        <taxon>eudicotyledons</taxon>
        <taxon>Gunneridae</taxon>
        <taxon>Pentapetalae</taxon>
        <taxon>asterids</taxon>
        <taxon>campanulids</taxon>
        <taxon>Asterales</taxon>
        <taxon>Asteraceae</taxon>
        <taxon>Cichorioideae</taxon>
        <taxon>Cichorieae</taxon>
        <taxon>Cichoriinae</taxon>
        <taxon>Cichorium</taxon>
    </lineage>
</organism>
<dbReference type="Proteomes" id="UP001055811">
    <property type="component" value="Linkage Group LG06"/>
</dbReference>